<protein>
    <submittedName>
        <fullName evidence="3">NAD-dependent epimerase/dehydratase family protein</fullName>
    </submittedName>
</protein>
<evidence type="ECO:0000313" key="3">
    <source>
        <dbReference type="EMBL" id="MFC5531537.1"/>
    </source>
</evidence>
<dbReference type="RefSeq" id="WP_378113501.1">
    <property type="nucleotide sequence ID" value="NZ_JBHSNC010000055.1"/>
</dbReference>
<sequence length="371" mass="42497">MKSILITGAEGFIGRNLIATLERLEQFEMLRIGSASTREQLEQYARQADFVFHLAGVNRSADEGDFEKGNVDLTERLLQALRRANKQTPVVFSSSTQAGNRTPYGQSKQRAEEALFTYSEQSGADVFVFRLPNVFGKWCKPNYNSVIATWCHNTARGIPIRIDNPETELTLTYVDDVIRSFVEVVQGKEQAKEYGFCEVSPVYRVKLGAVADKLTAFRDSRETLESFRTDDLFSRYLYSTYLSYMPNDGFAYELQMKHDHRGWLAEFIKSQQFGQIFISRTKPGITRGNHWHHTKVEKFLVIEGDATIKFRHIDSDNQLEYRVSGQELKVLDIPPGYTHSITNTGDGDVITLFWANEIFNAERPDTYFLEV</sequence>
<dbReference type="PANTHER" id="PTHR43245">
    <property type="entry name" value="BIFUNCTIONAL POLYMYXIN RESISTANCE PROTEIN ARNA"/>
    <property type="match status" value="1"/>
</dbReference>
<organism evidence="3 4">
    <name type="scientific">Cohnella yongneupensis</name>
    <dbReference type="NCBI Taxonomy" id="425006"/>
    <lineage>
        <taxon>Bacteria</taxon>
        <taxon>Bacillati</taxon>
        <taxon>Bacillota</taxon>
        <taxon>Bacilli</taxon>
        <taxon>Bacillales</taxon>
        <taxon>Paenibacillaceae</taxon>
        <taxon>Cohnella</taxon>
    </lineage>
</organism>
<feature type="domain" description="NAD-dependent epimerase/dehydratase" evidence="1">
    <location>
        <begin position="4"/>
        <end position="191"/>
    </location>
</feature>
<dbReference type="Gene3D" id="3.40.50.720">
    <property type="entry name" value="NAD(P)-binding Rossmann-like Domain"/>
    <property type="match status" value="1"/>
</dbReference>
<dbReference type="CDD" id="cd07007">
    <property type="entry name" value="cupin_CapF-like_C"/>
    <property type="match status" value="1"/>
</dbReference>
<dbReference type="Proteomes" id="UP001596108">
    <property type="component" value="Unassembled WGS sequence"/>
</dbReference>
<reference evidence="4" key="1">
    <citation type="journal article" date="2019" name="Int. J. Syst. Evol. Microbiol.">
        <title>The Global Catalogue of Microorganisms (GCM) 10K type strain sequencing project: providing services to taxonomists for standard genome sequencing and annotation.</title>
        <authorList>
            <consortium name="The Broad Institute Genomics Platform"/>
            <consortium name="The Broad Institute Genome Sequencing Center for Infectious Disease"/>
            <person name="Wu L."/>
            <person name="Ma J."/>
        </authorList>
    </citation>
    <scope>NUCLEOTIDE SEQUENCE [LARGE SCALE GENOMIC DNA]</scope>
    <source>
        <strain evidence="4">CGMCC 1.18578</strain>
    </source>
</reference>
<proteinExistence type="predicted"/>
<dbReference type="InterPro" id="IPR029303">
    <property type="entry name" value="CapF_C"/>
</dbReference>
<dbReference type="InterPro" id="IPR050177">
    <property type="entry name" value="Lipid_A_modif_metabolic_enz"/>
</dbReference>
<gene>
    <name evidence="3" type="ORF">ACFPQ4_19125</name>
</gene>
<dbReference type="SUPFAM" id="SSF51735">
    <property type="entry name" value="NAD(P)-binding Rossmann-fold domains"/>
    <property type="match status" value="1"/>
</dbReference>
<accession>A0ABW0R6U0</accession>
<dbReference type="Pfam" id="PF14667">
    <property type="entry name" value="Polysacc_synt_C"/>
    <property type="match status" value="1"/>
</dbReference>
<dbReference type="InterPro" id="IPR014710">
    <property type="entry name" value="RmlC-like_jellyroll"/>
</dbReference>
<name>A0ABW0R6U0_9BACL</name>
<dbReference type="InterPro" id="IPR001509">
    <property type="entry name" value="Epimerase_deHydtase"/>
</dbReference>
<dbReference type="SUPFAM" id="SSF51182">
    <property type="entry name" value="RmlC-like cupins"/>
    <property type="match status" value="1"/>
</dbReference>
<evidence type="ECO:0000313" key="4">
    <source>
        <dbReference type="Proteomes" id="UP001596108"/>
    </source>
</evidence>
<dbReference type="InterPro" id="IPR036291">
    <property type="entry name" value="NAD(P)-bd_dom_sf"/>
</dbReference>
<comment type="caution">
    <text evidence="3">The sequence shown here is derived from an EMBL/GenBank/DDBJ whole genome shotgun (WGS) entry which is preliminary data.</text>
</comment>
<dbReference type="EMBL" id="JBHSNC010000055">
    <property type="protein sequence ID" value="MFC5531537.1"/>
    <property type="molecule type" value="Genomic_DNA"/>
</dbReference>
<dbReference type="Gene3D" id="2.60.120.10">
    <property type="entry name" value="Jelly Rolls"/>
    <property type="match status" value="1"/>
</dbReference>
<dbReference type="Pfam" id="PF01370">
    <property type="entry name" value="Epimerase"/>
    <property type="match status" value="1"/>
</dbReference>
<dbReference type="PANTHER" id="PTHR43245:SF55">
    <property type="entry name" value="NAD(P)-BINDING DOMAIN-CONTAINING PROTEIN"/>
    <property type="match status" value="1"/>
</dbReference>
<keyword evidence="4" id="KW-1185">Reference proteome</keyword>
<evidence type="ECO:0000259" key="2">
    <source>
        <dbReference type="Pfam" id="PF14667"/>
    </source>
</evidence>
<evidence type="ECO:0000259" key="1">
    <source>
        <dbReference type="Pfam" id="PF01370"/>
    </source>
</evidence>
<dbReference type="InterPro" id="IPR011051">
    <property type="entry name" value="RmlC_Cupin_sf"/>
</dbReference>
<feature type="domain" description="Capsular polysaccharide assembling protein CapF C-terminal" evidence="2">
    <location>
        <begin position="258"/>
        <end position="367"/>
    </location>
</feature>